<dbReference type="InterPro" id="IPR011059">
    <property type="entry name" value="Metal-dep_hydrolase_composite"/>
</dbReference>
<dbReference type="KEGG" id="uru:DSM104443_02978"/>
<dbReference type="CDD" id="cd01299">
    <property type="entry name" value="Met_dep_hydrolase_A"/>
    <property type="match status" value="1"/>
</dbReference>
<keyword evidence="4" id="KW-1185">Reference proteome</keyword>
<dbReference type="Gene3D" id="2.30.40.10">
    <property type="entry name" value="Urease, subunit C, domain 1"/>
    <property type="match status" value="1"/>
</dbReference>
<dbReference type="PANTHER" id="PTHR43135">
    <property type="entry name" value="ALPHA-D-RIBOSE 1-METHYLPHOSPHONATE 5-TRIPHOSPHATE DIPHOSPHATASE"/>
    <property type="match status" value="1"/>
</dbReference>
<protein>
    <submittedName>
        <fullName evidence="3">Imidazolonepropionase</fullName>
        <ecNumber evidence="3">3.5.2.7</ecNumber>
    </submittedName>
</protein>
<evidence type="ECO:0000313" key="4">
    <source>
        <dbReference type="Proteomes" id="UP000501534"/>
    </source>
</evidence>
<evidence type="ECO:0000313" key="3">
    <source>
        <dbReference type="EMBL" id="QJR11895.1"/>
    </source>
</evidence>
<dbReference type="Proteomes" id="UP000501534">
    <property type="component" value="Chromosome"/>
</dbReference>
<dbReference type="Pfam" id="PF01979">
    <property type="entry name" value="Amidohydro_1"/>
    <property type="match status" value="1"/>
</dbReference>
<evidence type="ECO:0000256" key="1">
    <source>
        <dbReference type="SAM" id="SignalP"/>
    </source>
</evidence>
<keyword evidence="1" id="KW-0732">Signal</keyword>
<sequence>MKRSLLALLCTAVLPVAAQTTVLHCGQLADVRAQRLLREQSIVVEGKTIARVEAGYAALPGATVVDLKSHTCLPGWIDLHVHLSAQINPRSQLEGYTLNPGDYALQAAGNAEKTLLAGFTTVRDLGGPYATGVALRNAVRAGTVRGPRVYAAAFMTSTGGHGDGSNGLRRDLAGNPGPDQYIINGADDARKAVRQAYKEGFDQIKISTTGGVLSVAKSGDAPLLADDELAAIVTTARDYGFKVAAHAHGAEGLKRAVRAGVQTIEHGTFLDDEGFALMKKNGTWLVPTISAGKYVAERAKEPGFFPEIIRVKAAAIGPQIQEMFARAYKAGVKIGFGTDTGVSPHGDNAKEFIYMVEAGMPALEAFRAATLEAATILGAQEQFGTLERGKLADIVAVPGDPTKDITAVTRVAFVMKEGVAYKKP</sequence>
<evidence type="ECO:0000259" key="2">
    <source>
        <dbReference type="Pfam" id="PF01979"/>
    </source>
</evidence>
<dbReference type="SUPFAM" id="SSF51556">
    <property type="entry name" value="Metallo-dependent hydrolases"/>
    <property type="match status" value="1"/>
</dbReference>
<dbReference type="EC" id="3.5.2.7" evidence="3"/>
<proteinExistence type="predicted"/>
<dbReference type="InterPro" id="IPR057744">
    <property type="entry name" value="OTAase-like"/>
</dbReference>
<feature type="domain" description="Amidohydrolase-related" evidence="2">
    <location>
        <begin position="73"/>
        <end position="418"/>
    </location>
</feature>
<dbReference type="EMBL" id="CP053069">
    <property type="protein sequence ID" value="QJR11895.1"/>
    <property type="molecule type" value="Genomic_DNA"/>
</dbReference>
<dbReference type="Gene3D" id="3.20.20.140">
    <property type="entry name" value="Metal-dependent hydrolases"/>
    <property type="match status" value="1"/>
</dbReference>
<feature type="chain" id="PRO_5026910764" evidence="1">
    <location>
        <begin position="19"/>
        <end position="424"/>
    </location>
</feature>
<name>A0A6M4GXZ6_9PROT</name>
<keyword evidence="3" id="KW-0378">Hydrolase</keyword>
<gene>
    <name evidence="3" type="primary">hutI_3</name>
    <name evidence="3" type="ORF">DSM104443_02978</name>
</gene>
<dbReference type="InterPro" id="IPR032466">
    <property type="entry name" value="Metal_Hydrolase"/>
</dbReference>
<accession>A0A6M4GXZ6</accession>
<dbReference type="InterPro" id="IPR006680">
    <property type="entry name" value="Amidohydro-rel"/>
</dbReference>
<dbReference type="SUPFAM" id="SSF51338">
    <property type="entry name" value="Composite domain of metallo-dependent hydrolases"/>
    <property type="match status" value="1"/>
</dbReference>
<dbReference type="AlphaFoldDB" id="A0A6M4GXZ6"/>
<dbReference type="GO" id="GO:0050480">
    <property type="term" value="F:imidazolonepropionase activity"/>
    <property type="evidence" value="ECO:0007669"/>
    <property type="project" value="UniProtKB-EC"/>
</dbReference>
<organism evidence="3 4">
    <name type="scientific">Usitatibacter rugosus</name>
    <dbReference type="NCBI Taxonomy" id="2732067"/>
    <lineage>
        <taxon>Bacteria</taxon>
        <taxon>Pseudomonadati</taxon>
        <taxon>Pseudomonadota</taxon>
        <taxon>Betaproteobacteria</taxon>
        <taxon>Nitrosomonadales</taxon>
        <taxon>Usitatibacteraceae</taxon>
        <taxon>Usitatibacter</taxon>
    </lineage>
</organism>
<dbReference type="PANTHER" id="PTHR43135:SF3">
    <property type="entry name" value="ALPHA-D-RIBOSE 1-METHYLPHOSPHONATE 5-TRIPHOSPHATE DIPHOSPHATASE"/>
    <property type="match status" value="1"/>
</dbReference>
<dbReference type="RefSeq" id="WP_171093622.1">
    <property type="nucleotide sequence ID" value="NZ_CP053069.1"/>
</dbReference>
<reference evidence="3 4" key="1">
    <citation type="submission" date="2020-04" db="EMBL/GenBank/DDBJ databases">
        <title>Usitatibacter rugosus gen. nov., sp. nov. and Usitatibacter palustris sp. nov., novel members of Usitatibacteraceae fam. nov. within the order Nitrosomonadales isolated from soil.</title>
        <authorList>
            <person name="Huber K.J."/>
            <person name="Neumann-Schaal M."/>
            <person name="Geppert A."/>
            <person name="Luckner M."/>
            <person name="Wanner G."/>
            <person name="Overmann J."/>
        </authorList>
    </citation>
    <scope>NUCLEOTIDE SEQUENCE [LARGE SCALE GENOMIC DNA]</scope>
    <source>
        <strain evidence="3 4">0125_3</strain>
    </source>
</reference>
<feature type="signal peptide" evidence="1">
    <location>
        <begin position="1"/>
        <end position="18"/>
    </location>
</feature>
<dbReference type="InterPro" id="IPR051781">
    <property type="entry name" value="Metallo-dep_Hydrolase"/>
</dbReference>